<accession>A0A3N4M4W3</accession>
<proteinExistence type="predicted"/>
<keyword evidence="4" id="KW-1185">Reference proteome</keyword>
<feature type="domain" description="RSE1/DDB1/CPSF1 first beta-propeller" evidence="1">
    <location>
        <begin position="25"/>
        <end position="121"/>
    </location>
</feature>
<dbReference type="AlphaFoldDB" id="A0A3N4M4W3"/>
<dbReference type="InterPro" id="IPR050358">
    <property type="entry name" value="RSE1/DDB1/CFT1"/>
</dbReference>
<dbReference type="Pfam" id="PF10433">
    <property type="entry name" value="Beta-prop_RSE1_1st"/>
    <property type="match status" value="1"/>
</dbReference>
<dbReference type="InterPro" id="IPR018846">
    <property type="entry name" value="Beta-prop_RSE1/DDB1/CPSF1_1st"/>
</dbReference>
<dbReference type="Gene3D" id="2.130.10.10">
    <property type="entry name" value="YVTN repeat-like/Quinoprotein amine dehydrogenase"/>
    <property type="match status" value="1"/>
</dbReference>
<organism evidence="3 4">
    <name type="scientific">Terfezia boudieri ATCC MYA-4762</name>
    <dbReference type="NCBI Taxonomy" id="1051890"/>
    <lineage>
        <taxon>Eukaryota</taxon>
        <taxon>Fungi</taxon>
        <taxon>Dikarya</taxon>
        <taxon>Ascomycota</taxon>
        <taxon>Pezizomycotina</taxon>
        <taxon>Pezizomycetes</taxon>
        <taxon>Pezizales</taxon>
        <taxon>Pezizaceae</taxon>
        <taxon>Terfezia</taxon>
    </lineage>
</organism>
<evidence type="ECO:0000259" key="1">
    <source>
        <dbReference type="Pfam" id="PF10433"/>
    </source>
</evidence>
<protein>
    <submittedName>
        <fullName evidence="3">Uncharacterized protein</fullName>
    </submittedName>
</protein>
<reference evidence="3 4" key="1">
    <citation type="journal article" date="2018" name="Nat. Ecol. Evol.">
        <title>Pezizomycetes genomes reveal the molecular basis of ectomycorrhizal truffle lifestyle.</title>
        <authorList>
            <person name="Murat C."/>
            <person name="Payen T."/>
            <person name="Noel B."/>
            <person name="Kuo A."/>
            <person name="Morin E."/>
            <person name="Chen J."/>
            <person name="Kohler A."/>
            <person name="Krizsan K."/>
            <person name="Balestrini R."/>
            <person name="Da Silva C."/>
            <person name="Montanini B."/>
            <person name="Hainaut M."/>
            <person name="Levati E."/>
            <person name="Barry K.W."/>
            <person name="Belfiori B."/>
            <person name="Cichocki N."/>
            <person name="Clum A."/>
            <person name="Dockter R.B."/>
            <person name="Fauchery L."/>
            <person name="Guy J."/>
            <person name="Iotti M."/>
            <person name="Le Tacon F."/>
            <person name="Lindquist E.A."/>
            <person name="Lipzen A."/>
            <person name="Malagnac F."/>
            <person name="Mello A."/>
            <person name="Molinier V."/>
            <person name="Miyauchi S."/>
            <person name="Poulain J."/>
            <person name="Riccioni C."/>
            <person name="Rubini A."/>
            <person name="Sitrit Y."/>
            <person name="Splivallo R."/>
            <person name="Traeger S."/>
            <person name="Wang M."/>
            <person name="Zifcakova L."/>
            <person name="Wipf D."/>
            <person name="Zambonelli A."/>
            <person name="Paolocci F."/>
            <person name="Nowrousian M."/>
            <person name="Ottonello S."/>
            <person name="Baldrian P."/>
            <person name="Spatafora J.W."/>
            <person name="Henrissat B."/>
            <person name="Nagy L.G."/>
            <person name="Aury J.M."/>
            <person name="Wincker P."/>
            <person name="Grigoriev I.V."/>
            <person name="Bonfante P."/>
            <person name="Martin F.M."/>
        </authorList>
    </citation>
    <scope>NUCLEOTIDE SEQUENCE [LARGE SCALE GENOMIC DNA]</scope>
    <source>
        <strain evidence="3 4">ATCC MYA-4762</strain>
    </source>
</reference>
<dbReference type="PANTHER" id="PTHR10644">
    <property type="entry name" value="DNA REPAIR/RNA PROCESSING CPSF FAMILY"/>
    <property type="match status" value="1"/>
</dbReference>
<dbReference type="EMBL" id="ML121528">
    <property type="protein sequence ID" value="RPB28968.1"/>
    <property type="molecule type" value="Genomic_DNA"/>
</dbReference>
<dbReference type="Pfam" id="PF23726">
    <property type="entry name" value="Beta-prop_RSE1_2nd"/>
    <property type="match status" value="1"/>
</dbReference>
<evidence type="ECO:0000313" key="4">
    <source>
        <dbReference type="Proteomes" id="UP000267821"/>
    </source>
</evidence>
<evidence type="ECO:0000259" key="2">
    <source>
        <dbReference type="Pfam" id="PF23726"/>
    </source>
</evidence>
<name>A0A3N4M4W3_9PEZI</name>
<dbReference type="InParanoid" id="A0A3N4M4W3"/>
<evidence type="ECO:0000313" key="3">
    <source>
        <dbReference type="EMBL" id="RPB28968.1"/>
    </source>
</evidence>
<dbReference type="STRING" id="1051890.A0A3N4M4W3"/>
<dbReference type="OrthoDB" id="20774at2759"/>
<gene>
    <name evidence="3" type="ORF">L211DRAFT_855135</name>
</gene>
<dbReference type="InterPro" id="IPR058543">
    <property type="entry name" value="Beta-prop_RSE1/DDB1/CPSF1_2nd"/>
</dbReference>
<dbReference type="InterPro" id="IPR015943">
    <property type="entry name" value="WD40/YVTN_repeat-like_dom_sf"/>
</dbReference>
<feature type="domain" description="RSE1/DDB1/CPSF1 second beta-propeller" evidence="2">
    <location>
        <begin position="314"/>
        <end position="497"/>
    </location>
</feature>
<dbReference type="Proteomes" id="UP000267821">
    <property type="component" value="Unassembled WGS sequence"/>
</dbReference>
<sequence>MKYGQNGLLLDPSRSAFVKIDYLQNSLERGRQSLVTSWARPLRTPSHTQTMDDLYLAMEDGDIYFVEVNSEAPNLVELMNKAGHLDCAIGSAFAALDYGLERNDLVIAGGEMSSGGIYLLKIEPSSPVSSNLGIDDELKLGETVANWSPVFDFDLINPSSQGHAQGRAVRDRMYACTGRGEHGAIAEIRYGIHGLIQSAADYMPGIRNIWVLPGSEGTGFFLLCSFPDRSTLCLMNEAGEWEDVSESEFLDMSQTTLTAAVIGEESVQITPRAVNVSLLKEKNLSKNRTPTGDITMFDSDADGGANGDMERVKPMWSQQCGSGDLIVAAAIRDAYLVIAVRSGVSIKMTLAKILPQVDVEGDFLKPIGSHIELQDDPSFVSIIKLGGQLLAVVGTRDATIQFYLIDPSNGLIPTLEQCNTETEATMVQRDLFICESSVPMISATSTQLLCGLRDGTLVMFNTTISSGNLQLERKNEIQFGPIPVQALPHVQREDLVLVLAGPELYRFEMTGDEVTVSQIVFEGTIIEPALVAVSQIDYSLSPEAYIVCATKDQIFMAEVGHSENVCVRRLPVFETPRRLIYYKPLNILIVAISKAEPMGGTSTESRKRGSSASLCFLNPRT</sequence>